<dbReference type="InterPro" id="IPR010343">
    <property type="entry name" value="ArAE_1"/>
</dbReference>
<feature type="transmembrane region" description="Helical" evidence="6">
    <location>
        <begin position="65"/>
        <end position="83"/>
    </location>
</feature>
<evidence type="ECO:0000313" key="7">
    <source>
        <dbReference type="EMBL" id="MBP2017363.1"/>
    </source>
</evidence>
<feature type="transmembrane region" description="Helical" evidence="6">
    <location>
        <begin position="126"/>
        <end position="147"/>
    </location>
</feature>
<feature type="transmembrane region" description="Helical" evidence="6">
    <location>
        <begin position="36"/>
        <end position="53"/>
    </location>
</feature>
<evidence type="ECO:0000256" key="2">
    <source>
        <dbReference type="ARBA" id="ARBA00022475"/>
    </source>
</evidence>
<evidence type="ECO:0000256" key="3">
    <source>
        <dbReference type="ARBA" id="ARBA00022692"/>
    </source>
</evidence>
<proteinExistence type="predicted"/>
<keyword evidence="5 6" id="KW-0472">Membrane</keyword>
<accession>A0ABS4JPA9</accession>
<evidence type="ECO:0000256" key="4">
    <source>
        <dbReference type="ARBA" id="ARBA00022989"/>
    </source>
</evidence>
<protein>
    <submittedName>
        <fullName evidence="7">Flippase GtrA</fullName>
    </submittedName>
</protein>
<comment type="subcellular location">
    <subcellularLocation>
        <location evidence="1">Cell membrane</location>
        <topology evidence="1">Multi-pass membrane protein</topology>
    </subcellularLocation>
</comment>
<keyword evidence="8" id="KW-1185">Reference proteome</keyword>
<gene>
    <name evidence="7" type="ORF">J2Z79_000746</name>
</gene>
<name>A0ABS4JPA9_9FIRM</name>
<reference evidence="7 8" key="1">
    <citation type="submission" date="2021-03" db="EMBL/GenBank/DDBJ databases">
        <title>Genomic Encyclopedia of Type Strains, Phase IV (KMG-IV): sequencing the most valuable type-strain genomes for metagenomic binning, comparative biology and taxonomic classification.</title>
        <authorList>
            <person name="Goeker M."/>
        </authorList>
    </citation>
    <scope>NUCLEOTIDE SEQUENCE [LARGE SCALE GENOMIC DNA]</scope>
    <source>
        <strain evidence="7 8">DSM 27138</strain>
    </source>
</reference>
<keyword evidence="3 6" id="KW-0812">Transmembrane</keyword>
<evidence type="ECO:0000256" key="1">
    <source>
        <dbReference type="ARBA" id="ARBA00004651"/>
    </source>
</evidence>
<evidence type="ECO:0000256" key="5">
    <source>
        <dbReference type="ARBA" id="ARBA00023136"/>
    </source>
</evidence>
<sequence>MDFPLRVLQPFLGARIVKTGLAVFLTLVLLHRLGSSYATFGAVAAVLAVQPAISKARETFRQQLLGNAVAGLVATLLGMWLPVTPLTMALGAILALGLLVRFRLTEAAGLAVVVVLFVMDRPEHDFLLYTLERMGIIVVGMAVGFVVNRLIRPPDVLGRARAEIASGERAVDQFMERLLLSLGAPQEYQKEQIKRDAARAQEHLAAARAALDLGESDVPPAQAAVLRQANSSLFVFVEAIMDVHKLVLEAGGLPHGPERELLTAVLRSLQRYRASVLGQALHGAAADPDAARSFHSALAAFGQRVERLVDLRDRRDFGLQLHLVLAEIRHMGWRVDSLARLCGQG</sequence>
<evidence type="ECO:0000256" key="6">
    <source>
        <dbReference type="SAM" id="Phobius"/>
    </source>
</evidence>
<feature type="transmembrane region" description="Helical" evidence="6">
    <location>
        <begin position="89"/>
        <end position="119"/>
    </location>
</feature>
<evidence type="ECO:0000313" key="8">
    <source>
        <dbReference type="Proteomes" id="UP001519289"/>
    </source>
</evidence>
<dbReference type="EMBL" id="JAGGLG010000004">
    <property type="protein sequence ID" value="MBP2017363.1"/>
    <property type="molecule type" value="Genomic_DNA"/>
</dbReference>
<dbReference type="Pfam" id="PF06081">
    <property type="entry name" value="ArAE_1"/>
    <property type="match status" value="1"/>
</dbReference>
<keyword evidence="4 6" id="KW-1133">Transmembrane helix</keyword>
<dbReference type="RefSeq" id="WP_209465509.1">
    <property type="nucleotide sequence ID" value="NZ_JAGGLG010000004.1"/>
</dbReference>
<dbReference type="Proteomes" id="UP001519289">
    <property type="component" value="Unassembled WGS sequence"/>
</dbReference>
<comment type="caution">
    <text evidence="7">The sequence shown here is derived from an EMBL/GenBank/DDBJ whole genome shotgun (WGS) entry which is preliminary data.</text>
</comment>
<organism evidence="7 8">
    <name type="scientific">Symbiobacterium terraclitae</name>
    <dbReference type="NCBI Taxonomy" id="557451"/>
    <lineage>
        <taxon>Bacteria</taxon>
        <taxon>Bacillati</taxon>
        <taxon>Bacillota</taxon>
        <taxon>Clostridia</taxon>
        <taxon>Eubacteriales</taxon>
        <taxon>Symbiobacteriaceae</taxon>
        <taxon>Symbiobacterium</taxon>
    </lineage>
</organism>
<keyword evidence="2" id="KW-1003">Cell membrane</keyword>
<feature type="transmembrane region" description="Helical" evidence="6">
    <location>
        <begin position="12"/>
        <end position="30"/>
    </location>
</feature>